<organism evidence="1 2">
    <name type="scientific">Panagrellus redivivus</name>
    <name type="common">Microworm</name>
    <dbReference type="NCBI Taxonomy" id="6233"/>
    <lineage>
        <taxon>Eukaryota</taxon>
        <taxon>Metazoa</taxon>
        <taxon>Ecdysozoa</taxon>
        <taxon>Nematoda</taxon>
        <taxon>Chromadorea</taxon>
        <taxon>Rhabditida</taxon>
        <taxon>Tylenchina</taxon>
        <taxon>Panagrolaimomorpha</taxon>
        <taxon>Panagrolaimoidea</taxon>
        <taxon>Panagrolaimidae</taxon>
        <taxon>Panagrellus</taxon>
    </lineage>
</organism>
<reference evidence="1" key="1">
    <citation type="journal article" date="2013" name="Genetics">
        <title>The draft genome and transcriptome of Panagrellus redivivus are shaped by the harsh demands of a free-living lifestyle.</title>
        <authorList>
            <person name="Srinivasan J."/>
            <person name="Dillman A.R."/>
            <person name="Macchietto M.G."/>
            <person name="Heikkinen L."/>
            <person name="Lakso M."/>
            <person name="Fracchia K.M."/>
            <person name="Antoshechkin I."/>
            <person name="Mortazavi A."/>
            <person name="Wong G."/>
            <person name="Sternberg P.W."/>
        </authorList>
    </citation>
    <scope>NUCLEOTIDE SEQUENCE [LARGE SCALE GENOMIC DNA]</scope>
    <source>
        <strain evidence="1">MT8872</strain>
    </source>
</reference>
<sequence>MPSPSWWHPRWTAFKCPIPPFSNVVGCPRSHSIYFVVAVKTDVTLVFLVGHLAAQICRFISWLGPEKTAYSTRKAKLLTLGRYPLHPLNSCA</sequence>
<reference evidence="2" key="2">
    <citation type="submission" date="2020-10" db="UniProtKB">
        <authorList>
            <consortium name="WormBaseParasite"/>
        </authorList>
    </citation>
    <scope>IDENTIFICATION</scope>
</reference>
<protein>
    <submittedName>
        <fullName evidence="2">Secreted protein</fullName>
    </submittedName>
</protein>
<name>A0A7E4UQA6_PANRE</name>
<dbReference type="WBParaSite" id="Pan_g11519.t1">
    <property type="protein sequence ID" value="Pan_g11519.t1"/>
    <property type="gene ID" value="Pan_g11519"/>
</dbReference>
<accession>A0A7E4UQA6</accession>
<proteinExistence type="predicted"/>
<dbReference type="Proteomes" id="UP000492821">
    <property type="component" value="Unassembled WGS sequence"/>
</dbReference>
<evidence type="ECO:0000313" key="1">
    <source>
        <dbReference type="Proteomes" id="UP000492821"/>
    </source>
</evidence>
<keyword evidence="1" id="KW-1185">Reference proteome</keyword>
<dbReference type="AlphaFoldDB" id="A0A7E4UQA6"/>
<evidence type="ECO:0000313" key="2">
    <source>
        <dbReference type="WBParaSite" id="Pan_g11519.t1"/>
    </source>
</evidence>